<accession>A0AAW2TKG5</accession>
<keyword evidence="3" id="KW-0274">FAD</keyword>
<dbReference type="EC" id="1.1.99.2" evidence="7"/>
<evidence type="ECO:0000256" key="4">
    <source>
        <dbReference type="ARBA" id="ARBA00023002"/>
    </source>
</evidence>
<comment type="similarity">
    <text evidence="6">Belongs to the L2HGDH family.</text>
</comment>
<proteinExistence type="inferred from homology"/>
<evidence type="ECO:0000256" key="6">
    <source>
        <dbReference type="ARBA" id="ARBA00037941"/>
    </source>
</evidence>
<dbReference type="EMBL" id="JACGWJ010000008">
    <property type="protein sequence ID" value="KAL0404850.1"/>
    <property type="molecule type" value="Genomic_DNA"/>
</dbReference>
<evidence type="ECO:0000256" key="7">
    <source>
        <dbReference type="ARBA" id="ARBA00038878"/>
    </source>
</evidence>
<evidence type="ECO:0000313" key="10">
    <source>
        <dbReference type="EMBL" id="KAL0404850.1"/>
    </source>
</evidence>
<dbReference type="InterPro" id="IPR036188">
    <property type="entry name" value="FAD/NAD-bd_sf"/>
</dbReference>
<reference evidence="10" key="1">
    <citation type="submission" date="2020-06" db="EMBL/GenBank/DDBJ databases">
        <authorList>
            <person name="Li T."/>
            <person name="Hu X."/>
            <person name="Zhang T."/>
            <person name="Song X."/>
            <person name="Zhang H."/>
            <person name="Dai N."/>
            <person name="Sheng W."/>
            <person name="Hou X."/>
            <person name="Wei L."/>
        </authorList>
    </citation>
    <scope>NUCLEOTIDE SEQUENCE</scope>
    <source>
        <strain evidence="10">G02</strain>
        <tissue evidence="10">Leaf</tissue>
    </source>
</reference>
<dbReference type="GO" id="GO:0047545">
    <property type="term" value="F:(S)-2-hydroxyglutarate dehydrogenase activity"/>
    <property type="evidence" value="ECO:0007669"/>
    <property type="project" value="UniProtKB-EC"/>
</dbReference>
<evidence type="ECO:0000256" key="2">
    <source>
        <dbReference type="ARBA" id="ARBA00022630"/>
    </source>
</evidence>
<evidence type="ECO:0000256" key="5">
    <source>
        <dbReference type="ARBA" id="ARBA00036066"/>
    </source>
</evidence>
<comment type="catalytic activity">
    <reaction evidence="5">
        <text>(S)-2-hydroxyglutarate + A = 2-oxoglutarate + AH2</text>
        <dbReference type="Rhea" id="RHEA:21252"/>
        <dbReference type="ChEBI" id="CHEBI:13193"/>
        <dbReference type="ChEBI" id="CHEBI:16782"/>
        <dbReference type="ChEBI" id="CHEBI:16810"/>
        <dbReference type="ChEBI" id="CHEBI:17499"/>
        <dbReference type="EC" id="1.1.99.2"/>
    </reaction>
</comment>
<feature type="domain" description="FAD dependent oxidoreductase" evidence="9">
    <location>
        <begin position="249"/>
        <end position="479"/>
    </location>
</feature>
<organism evidence="10">
    <name type="scientific">Sesamum radiatum</name>
    <name type="common">Black benniseed</name>
    <dbReference type="NCBI Taxonomy" id="300843"/>
    <lineage>
        <taxon>Eukaryota</taxon>
        <taxon>Viridiplantae</taxon>
        <taxon>Streptophyta</taxon>
        <taxon>Embryophyta</taxon>
        <taxon>Tracheophyta</taxon>
        <taxon>Spermatophyta</taxon>
        <taxon>Magnoliopsida</taxon>
        <taxon>eudicotyledons</taxon>
        <taxon>Gunneridae</taxon>
        <taxon>Pentapetalae</taxon>
        <taxon>asterids</taxon>
        <taxon>lamiids</taxon>
        <taxon>Lamiales</taxon>
        <taxon>Pedaliaceae</taxon>
        <taxon>Sesamum</taxon>
    </lineage>
</organism>
<keyword evidence="2" id="KW-0285">Flavoprotein</keyword>
<reference evidence="10" key="2">
    <citation type="journal article" date="2024" name="Plant">
        <title>Genomic evolution and insights into agronomic trait innovations of Sesamum species.</title>
        <authorList>
            <person name="Miao H."/>
            <person name="Wang L."/>
            <person name="Qu L."/>
            <person name="Liu H."/>
            <person name="Sun Y."/>
            <person name="Le M."/>
            <person name="Wang Q."/>
            <person name="Wei S."/>
            <person name="Zheng Y."/>
            <person name="Lin W."/>
            <person name="Duan Y."/>
            <person name="Cao H."/>
            <person name="Xiong S."/>
            <person name="Wang X."/>
            <person name="Wei L."/>
            <person name="Li C."/>
            <person name="Ma Q."/>
            <person name="Ju M."/>
            <person name="Zhao R."/>
            <person name="Li G."/>
            <person name="Mu C."/>
            <person name="Tian Q."/>
            <person name="Mei H."/>
            <person name="Zhang T."/>
            <person name="Gao T."/>
            <person name="Zhang H."/>
        </authorList>
    </citation>
    <scope>NUCLEOTIDE SEQUENCE</scope>
    <source>
        <strain evidence="10">G02</strain>
    </source>
</reference>
<comment type="caution">
    <text evidence="10">The sequence shown here is derived from an EMBL/GenBank/DDBJ whole genome shotgun (WGS) entry which is preliminary data.</text>
</comment>
<evidence type="ECO:0000259" key="9">
    <source>
        <dbReference type="Pfam" id="PF01266"/>
    </source>
</evidence>
<sequence>MKPDTPTKIFRALLAAGRKARLFSTEQYKSVPTETADAVVIGAGVVGIAVARELAMKLGREVLVIESAPTFGTGSSSRNSEVIHAGIITLAILSRILLKLPQFTVNYWQFLGTLIARNVDPKLLLQAAFCVRGRQLMYKYCEEHDIPHKQIGKLIVATGSSEIPKLDLLMTRGIENGVEGLRMMEGQEATRMEPELQCLKALLSPASGIVDSHSFMLSLLVLFLSYYVKVFIKRGKANFLSMGLHEGGAPEHGAIFSYNTTVTGGKYDGDRVRLYISESQARRTWDGKSPLKPDVILSPRILVNSAGLGALSLSKRIHGLDNGIIPRPYFARGCYFTLSNVRSPPFQHLIYPIPEDGGLGVHVTLDLNGQVRFGPDVEWIDGVDDISSFLNLFDYSVPGDRANRFYPEIRKYYPYLKDGSLEPGYAGIRPKLSGAKQGPTDFVVQGEEIHGIPGLINLFGIESPGLTSSLAIAEHVAARLSR</sequence>
<evidence type="ECO:0000256" key="3">
    <source>
        <dbReference type="ARBA" id="ARBA00022827"/>
    </source>
</evidence>
<comment type="cofactor">
    <cofactor evidence="1">
        <name>FAD</name>
        <dbReference type="ChEBI" id="CHEBI:57692"/>
    </cofactor>
</comment>
<keyword evidence="4" id="KW-0560">Oxidoreductase</keyword>
<gene>
    <name evidence="10" type="ORF">Sradi_2125800</name>
</gene>
<evidence type="ECO:0000256" key="8">
    <source>
        <dbReference type="ARBA" id="ARBA00041137"/>
    </source>
</evidence>
<feature type="domain" description="FAD dependent oxidoreductase" evidence="9">
    <location>
        <begin position="37"/>
        <end position="230"/>
    </location>
</feature>
<dbReference type="InterPro" id="IPR006076">
    <property type="entry name" value="FAD-dep_OxRdtase"/>
</dbReference>
<dbReference type="PANTHER" id="PTHR43104:SF4">
    <property type="entry name" value="L-2-HYDROXYGLUTARATE DEHYDROGENASE, MITOCHONDRIAL"/>
    <property type="match status" value="1"/>
</dbReference>
<name>A0AAW2TKG5_SESRA</name>
<dbReference type="SUPFAM" id="SSF51905">
    <property type="entry name" value="FAD/NAD(P)-binding domain"/>
    <property type="match status" value="1"/>
</dbReference>
<dbReference type="PANTHER" id="PTHR43104">
    <property type="entry name" value="L-2-HYDROXYGLUTARATE DEHYDROGENASE, MITOCHONDRIAL"/>
    <property type="match status" value="1"/>
</dbReference>
<dbReference type="AlphaFoldDB" id="A0AAW2TKG5"/>
<dbReference type="Gene3D" id="3.30.9.10">
    <property type="entry name" value="D-Amino Acid Oxidase, subunit A, domain 2"/>
    <property type="match status" value="2"/>
</dbReference>
<dbReference type="Pfam" id="PF01266">
    <property type="entry name" value="DAO"/>
    <property type="match status" value="2"/>
</dbReference>
<protein>
    <recommendedName>
        <fullName evidence="8">L-2-hydroxyglutarate dehydrogenase, mitochondrial</fullName>
        <ecNumber evidence="7">1.1.99.2</ecNumber>
    </recommendedName>
</protein>
<dbReference type="Gene3D" id="3.50.50.60">
    <property type="entry name" value="FAD/NAD(P)-binding domain"/>
    <property type="match status" value="1"/>
</dbReference>
<evidence type="ECO:0000256" key="1">
    <source>
        <dbReference type="ARBA" id="ARBA00001974"/>
    </source>
</evidence>